<evidence type="ECO:0000313" key="2">
    <source>
        <dbReference type="Proteomes" id="UP000537775"/>
    </source>
</evidence>
<accession>A0A7X0FQ60</accession>
<dbReference type="RefSeq" id="WP_246413973.1">
    <property type="nucleotide sequence ID" value="NZ_BAAAJR010000006.1"/>
</dbReference>
<name>A0A7X0FQ60_9MICO</name>
<sequence>MDAGVMPCIRIIDRIMVLHMSAQFMHASAQSSMCAEHTTHACSHAEQASIQACITVMSIVSMPGIDIMSFDMAPIIMASIAPPHFLVISGQVSPPGDRVGLLSVAR</sequence>
<protein>
    <submittedName>
        <fullName evidence="1">Uncharacterized protein</fullName>
    </submittedName>
</protein>
<comment type="caution">
    <text evidence="1">The sequence shown here is derived from an EMBL/GenBank/DDBJ whole genome shotgun (WGS) entry which is preliminary data.</text>
</comment>
<gene>
    <name evidence="1" type="ORF">HD594_001961</name>
</gene>
<dbReference type="AlphaFoldDB" id="A0A7X0FQ60"/>
<keyword evidence="2" id="KW-1185">Reference proteome</keyword>
<evidence type="ECO:0000313" key="1">
    <source>
        <dbReference type="EMBL" id="MBB6391648.1"/>
    </source>
</evidence>
<dbReference type="EMBL" id="JACHML010000001">
    <property type="protein sequence ID" value="MBB6391648.1"/>
    <property type="molecule type" value="Genomic_DNA"/>
</dbReference>
<reference evidence="1 2" key="1">
    <citation type="submission" date="2020-08" db="EMBL/GenBank/DDBJ databases">
        <title>Sequencing the genomes of 1000 actinobacteria strains.</title>
        <authorList>
            <person name="Klenk H.-P."/>
        </authorList>
    </citation>
    <scope>NUCLEOTIDE SEQUENCE [LARGE SCALE GENOMIC DNA]</scope>
    <source>
        <strain evidence="1 2">DSM 12511</strain>
    </source>
</reference>
<proteinExistence type="predicted"/>
<organism evidence="1 2">
    <name type="scientific">Microbacterium thalassium</name>
    <dbReference type="NCBI Taxonomy" id="362649"/>
    <lineage>
        <taxon>Bacteria</taxon>
        <taxon>Bacillati</taxon>
        <taxon>Actinomycetota</taxon>
        <taxon>Actinomycetes</taxon>
        <taxon>Micrococcales</taxon>
        <taxon>Microbacteriaceae</taxon>
        <taxon>Microbacterium</taxon>
    </lineage>
</organism>
<dbReference type="Proteomes" id="UP000537775">
    <property type="component" value="Unassembled WGS sequence"/>
</dbReference>